<reference evidence="3" key="2">
    <citation type="submission" date="2017-02" db="UniProtKB">
        <authorList>
            <consortium name="WormBaseParasite"/>
        </authorList>
    </citation>
    <scope>IDENTIFICATION</scope>
</reference>
<evidence type="ECO:0000259" key="1">
    <source>
        <dbReference type="Pfam" id="PF00089"/>
    </source>
</evidence>
<organism evidence="2 3">
    <name type="scientific">Angiostrongylus cantonensis</name>
    <name type="common">Rat lungworm</name>
    <dbReference type="NCBI Taxonomy" id="6313"/>
    <lineage>
        <taxon>Eukaryota</taxon>
        <taxon>Metazoa</taxon>
        <taxon>Ecdysozoa</taxon>
        <taxon>Nematoda</taxon>
        <taxon>Chromadorea</taxon>
        <taxon>Rhabditida</taxon>
        <taxon>Rhabditina</taxon>
        <taxon>Rhabditomorpha</taxon>
        <taxon>Strongyloidea</taxon>
        <taxon>Metastrongylidae</taxon>
        <taxon>Angiostrongylus</taxon>
    </lineage>
</organism>
<dbReference type="Gene3D" id="2.40.10.10">
    <property type="entry name" value="Trypsin-like serine proteases"/>
    <property type="match status" value="1"/>
</dbReference>
<sequence length="102" mass="11452">MTDAECDENLDFRKPDTFCTFERAERNVCHGDSGGGVTTSLEGRHYLVGLVSFGTSCTDLAMGSRAEAQVHTDLAYYTADIDEFLNMKVEDRKERWEKSKSS</sequence>
<accession>A0A0K0DNV6</accession>
<dbReference type="AlphaFoldDB" id="A0A0K0DNV6"/>
<reference evidence="2" key="1">
    <citation type="submission" date="2012-09" db="EMBL/GenBank/DDBJ databases">
        <authorList>
            <person name="Martin A.A."/>
        </authorList>
    </citation>
    <scope>NUCLEOTIDE SEQUENCE</scope>
</reference>
<feature type="domain" description="Peptidase S1" evidence="1">
    <location>
        <begin position="3"/>
        <end position="59"/>
    </location>
</feature>
<dbReference type="GO" id="GO:0006508">
    <property type="term" value="P:proteolysis"/>
    <property type="evidence" value="ECO:0007669"/>
    <property type="project" value="InterPro"/>
</dbReference>
<dbReference type="SUPFAM" id="SSF50494">
    <property type="entry name" value="Trypsin-like serine proteases"/>
    <property type="match status" value="1"/>
</dbReference>
<dbReference type="InterPro" id="IPR009003">
    <property type="entry name" value="Peptidase_S1_PA"/>
</dbReference>
<evidence type="ECO:0000313" key="2">
    <source>
        <dbReference type="Proteomes" id="UP000035642"/>
    </source>
</evidence>
<dbReference type="Proteomes" id="UP000035642">
    <property type="component" value="Unassembled WGS sequence"/>
</dbReference>
<protein>
    <submittedName>
        <fullName evidence="3">Peptidase S1 domain-containing protein</fullName>
    </submittedName>
</protein>
<dbReference type="GO" id="GO:0004252">
    <property type="term" value="F:serine-type endopeptidase activity"/>
    <property type="evidence" value="ECO:0007669"/>
    <property type="project" value="InterPro"/>
</dbReference>
<dbReference type="WBParaSite" id="ACAC_0001344501-mRNA-1">
    <property type="protein sequence ID" value="ACAC_0001344501-mRNA-1"/>
    <property type="gene ID" value="ACAC_0001344501"/>
</dbReference>
<proteinExistence type="predicted"/>
<dbReference type="InterPro" id="IPR043504">
    <property type="entry name" value="Peptidase_S1_PA_chymotrypsin"/>
</dbReference>
<dbReference type="STRING" id="6313.A0A0K0DNV6"/>
<name>A0A0K0DNV6_ANGCA</name>
<dbReference type="Pfam" id="PF00089">
    <property type="entry name" value="Trypsin"/>
    <property type="match status" value="1"/>
</dbReference>
<keyword evidence="2" id="KW-1185">Reference proteome</keyword>
<evidence type="ECO:0000313" key="3">
    <source>
        <dbReference type="WBParaSite" id="ACAC_0001344501-mRNA-1"/>
    </source>
</evidence>
<dbReference type="InterPro" id="IPR001254">
    <property type="entry name" value="Trypsin_dom"/>
</dbReference>